<accession>E6PYX9</accession>
<sequence length="45" mass="4655">MLGLVLAKNTVRSFYVAQVYLPGCKAAAAEGSVIPRSVVCGESVV</sequence>
<dbReference type="AlphaFoldDB" id="E6PYX9"/>
<gene>
    <name evidence="1" type="ORF">CARN3_1132</name>
</gene>
<dbReference type="EMBL" id="CABN01000097">
    <property type="protein sequence ID" value="CBI00138.1"/>
    <property type="molecule type" value="Genomic_DNA"/>
</dbReference>
<name>E6PYX9_9ZZZZ</name>
<evidence type="ECO:0000313" key="1">
    <source>
        <dbReference type="EMBL" id="CBI00138.1"/>
    </source>
</evidence>
<proteinExistence type="predicted"/>
<organism evidence="1">
    <name type="scientific">mine drainage metagenome</name>
    <dbReference type="NCBI Taxonomy" id="410659"/>
    <lineage>
        <taxon>unclassified sequences</taxon>
        <taxon>metagenomes</taxon>
        <taxon>ecological metagenomes</taxon>
    </lineage>
</organism>
<comment type="caution">
    <text evidence="1">The sequence shown here is derived from an EMBL/GenBank/DDBJ whole genome shotgun (WGS) entry which is preliminary data.</text>
</comment>
<reference evidence="1" key="1">
    <citation type="submission" date="2009-10" db="EMBL/GenBank/DDBJ databases">
        <title>Diversity of trophic interactions inside an arsenic-rich microbial ecosystem.</title>
        <authorList>
            <person name="Bertin P.N."/>
            <person name="Heinrich-Salmeron A."/>
            <person name="Pelletier E."/>
            <person name="Goulhen-Chollet F."/>
            <person name="Arsene-Ploetze F."/>
            <person name="Gallien S."/>
            <person name="Calteau A."/>
            <person name="Vallenet D."/>
            <person name="Casiot C."/>
            <person name="Chane-Woon-Ming B."/>
            <person name="Giloteaux L."/>
            <person name="Barakat M."/>
            <person name="Bonnefoy V."/>
            <person name="Bruneel O."/>
            <person name="Chandler M."/>
            <person name="Cleiss J."/>
            <person name="Duran R."/>
            <person name="Elbaz-Poulichet F."/>
            <person name="Fonknechten N."/>
            <person name="Lauga B."/>
            <person name="Mornico D."/>
            <person name="Ortet P."/>
            <person name="Schaeffer C."/>
            <person name="Siguier P."/>
            <person name="Alexander Thil Smith A."/>
            <person name="Van Dorsselaer A."/>
            <person name="Weissenbach J."/>
            <person name="Medigue C."/>
            <person name="Le Paslier D."/>
        </authorList>
    </citation>
    <scope>NUCLEOTIDE SEQUENCE</scope>
</reference>
<protein>
    <submittedName>
        <fullName evidence="1">Uncharacterized protein</fullName>
    </submittedName>
</protein>